<accession>A0A0G1BD80</accession>
<dbReference type="EMBL" id="LCCZ01000007">
    <property type="protein sequence ID" value="KKS44321.1"/>
    <property type="molecule type" value="Genomic_DNA"/>
</dbReference>
<dbReference type="Proteomes" id="UP000034875">
    <property type="component" value="Unassembled WGS sequence"/>
</dbReference>
<evidence type="ECO:0000313" key="1">
    <source>
        <dbReference type="EMBL" id="KKS44321.1"/>
    </source>
</evidence>
<evidence type="ECO:0000313" key="2">
    <source>
        <dbReference type="Proteomes" id="UP000034875"/>
    </source>
</evidence>
<proteinExistence type="predicted"/>
<dbReference type="AlphaFoldDB" id="A0A0G1BD80"/>
<name>A0A0G1BD80_9BACT</name>
<gene>
    <name evidence="1" type="ORF">UV05_C0007G0011</name>
</gene>
<protein>
    <submittedName>
        <fullName evidence="1">Uncharacterized protein</fullName>
    </submittedName>
</protein>
<reference evidence="1 2" key="1">
    <citation type="journal article" date="2015" name="Nature">
        <title>rRNA introns, odd ribosomes, and small enigmatic genomes across a large radiation of phyla.</title>
        <authorList>
            <person name="Brown C.T."/>
            <person name="Hug L.A."/>
            <person name="Thomas B.C."/>
            <person name="Sharon I."/>
            <person name="Castelle C.J."/>
            <person name="Singh A."/>
            <person name="Wilkins M.J."/>
            <person name="Williams K.H."/>
            <person name="Banfield J.F."/>
        </authorList>
    </citation>
    <scope>NUCLEOTIDE SEQUENCE [LARGE SCALE GENOMIC DNA]</scope>
</reference>
<comment type="caution">
    <text evidence="1">The sequence shown here is derived from an EMBL/GenBank/DDBJ whole genome shotgun (WGS) entry which is preliminary data.</text>
</comment>
<sequence length="125" mass="13870">MNDLVTRPVLTTALTPEGEYLLVKQFNEKFKNSAERYADVGDVVSVKGRDVVVTLVSADTPSEQMVRMTADALIERLITNTSGQFRSNARVSDIKTGDRIIYYYIGKTEPIIVQAVQIVGNFSPL</sequence>
<organism evidence="1 2">
    <name type="scientific">candidate division CPR1 bacterium GW2011_GWA2_42_17</name>
    <dbReference type="NCBI Taxonomy" id="1618341"/>
    <lineage>
        <taxon>Bacteria</taxon>
        <taxon>candidate division CPR1</taxon>
    </lineage>
</organism>